<dbReference type="EMBL" id="JBHTJM010000006">
    <property type="protein sequence ID" value="MFD0963698.1"/>
    <property type="molecule type" value="Genomic_DNA"/>
</dbReference>
<organism evidence="1 2">
    <name type="scientific">Pseudofulvibacter geojedonensis</name>
    <dbReference type="NCBI Taxonomy" id="1123758"/>
    <lineage>
        <taxon>Bacteria</taxon>
        <taxon>Pseudomonadati</taxon>
        <taxon>Bacteroidota</taxon>
        <taxon>Flavobacteriia</taxon>
        <taxon>Flavobacteriales</taxon>
        <taxon>Flavobacteriaceae</taxon>
        <taxon>Pseudofulvibacter</taxon>
    </lineage>
</organism>
<comment type="caution">
    <text evidence="1">The sequence shown here is derived from an EMBL/GenBank/DDBJ whole genome shotgun (WGS) entry which is preliminary data.</text>
</comment>
<accession>A0ABW3I1V5</accession>
<sequence length="42" mass="4775">MSTLEVYAFLLFGNTQEITFEEIKMSIKNEPIHKNILSGSIS</sequence>
<keyword evidence="2" id="KW-1185">Reference proteome</keyword>
<evidence type="ECO:0000313" key="2">
    <source>
        <dbReference type="Proteomes" id="UP001596997"/>
    </source>
</evidence>
<protein>
    <submittedName>
        <fullName evidence="1">Uncharacterized protein</fullName>
    </submittedName>
</protein>
<gene>
    <name evidence="1" type="ORF">ACFQ1O_06750</name>
</gene>
<dbReference type="Proteomes" id="UP001596997">
    <property type="component" value="Unassembled WGS sequence"/>
</dbReference>
<evidence type="ECO:0000313" key="1">
    <source>
        <dbReference type="EMBL" id="MFD0963698.1"/>
    </source>
</evidence>
<proteinExistence type="predicted"/>
<name>A0ABW3I1V5_9FLAO</name>
<reference evidence="2" key="1">
    <citation type="journal article" date="2019" name="Int. J. Syst. Evol. Microbiol.">
        <title>The Global Catalogue of Microorganisms (GCM) 10K type strain sequencing project: providing services to taxonomists for standard genome sequencing and annotation.</title>
        <authorList>
            <consortium name="The Broad Institute Genomics Platform"/>
            <consortium name="The Broad Institute Genome Sequencing Center for Infectious Disease"/>
            <person name="Wu L."/>
            <person name="Ma J."/>
        </authorList>
    </citation>
    <scope>NUCLEOTIDE SEQUENCE [LARGE SCALE GENOMIC DNA]</scope>
    <source>
        <strain evidence="2">CCUG 62114</strain>
    </source>
</reference>